<dbReference type="GeneID" id="117651180"/>
<dbReference type="Proteomes" id="UP000515158">
    <property type="component" value="Unplaced"/>
</dbReference>
<gene>
    <name evidence="8" type="primary">LOC117651180</name>
</gene>
<dbReference type="InterPro" id="IPR036179">
    <property type="entry name" value="Ig-like_dom_sf"/>
</dbReference>
<dbReference type="PROSITE" id="PS50835">
    <property type="entry name" value="IG_LIKE"/>
    <property type="match status" value="2"/>
</dbReference>
<feature type="compositionally biased region" description="Low complexity" evidence="4">
    <location>
        <begin position="231"/>
        <end position="243"/>
    </location>
</feature>
<evidence type="ECO:0000313" key="8">
    <source>
        <dbReference type="RefSeq" id="XP_034250879.1"/>
    </source>
</evidence>
<feature type="chain" id="PRO_5027567340" evidence="5">
    <location>
        <begin position="24"/>
        <end position="309"/>
    </location>
</feature>
<dbReference type="InterPro" id="IPR013783">
    <property type="entry name" value="Ig-like_fold"/>
</dbReference>
<dbReference type="SMART" id="SM00409">
    <property type="entry name" value="IG"/>
    <property type="match status" value="1"/>
</dbReference>
<feature type="region of interest" description="Disordered" evidence="4">
    <location>
        <begin position="226"/>
        <end position="263"/>
    </location>
</feature>
<evidence type="ECO:0000313" key="7">
    <source>
        <dbReference type="Proteomes" id="UP000515158"/>
    </source>
</evidence>
<feature type="signal peptide" evidence="5">
    <location>
        <begin position="1"/>
        <end position="23"/>
    </location>
</feature>
<dbReference type="KEGG" id="tpal:117651180"/>
<dbReference type="Gene3D" id="2.60.40.10">
    <property type="entry name" value="Immunoglobulins"/>
    <property type="match status" value="2"/>
</dbReference>
<evidence type="ECO:0000256" key="5">
    <source>
        <dbReference type="SAM" id="SignalP"/>
    </source>
</evidence>
<organism evidence="8">
    <name type="scientific">Thrips palmi</name>
    <name type="common">Melon thrips</name>
    <dbReference type="NCBI Taxonomy" id="161013"/>
    <lineage>
        <taxon>Eukaryota</taxon>
        <taxon>Metazoa</taxon>
        <taxon>Ecdysozoa</taxon>
        <taxon>Arthropoda</taxon>
        <taxon>Hexapoda</taxon>
        <taxon>Insecta</taxon>
        <taxon>Pterygota</taxon>
        <taxon>Neoptera</taxon>
        <taxon>Paraneoptera</taxon>
        <taxon>Thysanoptera</taxon>
        <taxon>Terebrantia</taxon>
        <taxon>Thripoidea</taxon>
        <taxon>Thripidae</taxon>
        <taxon>Thrips</taxon>
    </lineage>
</organism>
<reference evidence="8" key="1">
    <citation type="submission" date="2025-08" db="UniProtKB">
        <authorList>
            <consortium name="RefSeq"/>
        </authorList>
    </citation>
    <scope>IDENTIFICATION</scope>
    <source>
        <tissue evidence="8">Total insect</tissue>
    </source>
</reference>
<evidence type="ECO:0000256" key="2">
    <source>
        <dbReference type="ARBA" id="ARBA00023136"/>
    </source>
</evidence>
<dbReference type="InterPro" id="IPR013162">
    <property type="entry name" value="CD80_C2-set"/>
</dbReference>
<dbReference type="FunFam" id="2.60.40.10:FF:000437">
    <property type="entry name" value="Beat-IIIc, isoform A"/>
    <property type="match status" value="1"/>
</dbReference>
<feature type="domain" description="Ig-like" evidence="6">
    <location>
        <begin position="141"/>
        <end position="236"/>
    </location>
</feature>
<proteinExistence type="predicted"/>
<feature type="domain" description="Ig-like" evidence="6">
    <location>
        <begin position="38"/>
        <end position="123"/>
    </location>
</feature>
<keyword evidence="2" id="KW-0472">Membrane</keyword>
<evidence type="ECO:0000256" key="1">
    <source>
        <dbReference type="ARBA" id="ARBA00004167"/>
    </source>
</evidence>
<dbReference type="PANTHER" id="PTHR21261:SF15">
    <property type="entry name" value="BEATEN PATH IIIA, ISOFORM D-RELATED"/>
    <property type="match status" value="1"/>
</dbReference>
<dbReference type="PANTHER" id="PTHR21261">
    <property type="entry name" value="BEAT PROTEIN"/>
    <property type="match status" value="1"/>
</dbReference>
<dbReference type="SUPFAM" id="SSF48726">
    <property type="entry name" value="Immunoglobulin"/>
    <property type="match status" value="2"/>
</dbReference>
<dbReference type="OrthoDB" id="6415662at2759"/>
<sequence>MALGLVALLNVCLLLLLSSGATSLRMLQVNIPAVVLRGEKASLMCDFDLGSDRLYSMTWYKDHDEIYRFVPRAANNPKHSYLVDGVHVDERSSDERTVVLRSVTLRSSGNYRCEVSAEAPSFQTVHGEGRLEVVALPQRGPEISRLDRAEYQMGDTLSVNCTSDRSFPPAKLRWYINDRQVDPTLEAQMSAHGLVRTHARLVVQVGPQHFQDGNMALRCVATIRPSEQPKEPAQAAPAQAAPERTNPTAASLPTKHSHHQPLPRIAMEIDNREARLLDIPFTLKAYTYSLQTKLLGASLVFGQVETDGD</sequence>
<dbReference type="InterPro" id="IPR003599">
    <property type="entry name" value="Ig_sub"/>
</dbReference>
<accession>A0A6P9A0L1</accession>
<evidence type="ECO:0000259" key="6">
    <source>
        <dbReference type="PROSITE" id="PS50835"/>
    </source>
</evidence>
<comment type="subcellular location">
    <subcellularLocation>
        <location evidence="1">Membrane</location>
        <topology evidence="1">Single-pass membrane protein</topology>
    </subcellularLocation>
</comment>
<dbReference type="InParanoid" id="A0A6P9A0L1"/>
<dbReference type="InterPro" id="IPR007110">
    <property type="entry name" value="Ig-like_dom"/>
</dbReference>
<name>A0A6P9A0L1_THRPL</name>
<dbReference type="GO" id="GO:0016020">
    <property type="term" value="C:membrane"/>
    <property type="evidence" value="ECO:0007669"/>
    <property type="project" value="UniProtKB-SubCell"/>
</dbReference>
<protein>
    <submittedName>
        <fullName evidence="8">Uncharacterized protein LOC117651180</fullName>
    </submittedName>
</protein>
<dbReference type="AlphaFoldDB" id="A0A6P9A0L1"/>
<dbReference type="Pfam" id="PF08205">
    <property type="entry name" value="C2-set_2"/>
    <property type="match status" value="1"/>
</dbReference>
<evidence type="ECO:0000256" key="3">
    <source>
        <dbReference type="ARBA" id="ARBA00023157"/>
    </source>
</evidence>
<dbReference type="RefSeq" id="XP_034250879.1">
    <property type="nucleotide sequence ID" value="XM_034394988.1"/>
</dbReference>
<keyword evidence="5" id="KW-0732">Signal</keyword>
<keyword evidence="7" id="KW-1185">Reference proteome</keyword>
<keyword evidence="3" id="KW-1015">Disulfide bond</keyword>
<evidence type="ECO:0000256" key="4">
    <source>
        <dbReference type="SAM" id="MobiDB-lite"/>
    </source>
</evidence>